<gene>
    <name evidence="3" type="ORF">CEPIT_LOCUS13228</name>
</gene>
<feature type="region of interest" description="Disordered" evidence="1">
    <location>
        <begin position="214"/>
        <end position="277"/>
    </location>
</feature>
<keyword evidence="4" id="KW-1185">Reference proteome</keyword>
<feature type="compositionally biased region" description="Polar residues" evidence="1">
    <location>
        <begin position="239"/>
        <end position="259"/>
    </location>
</feature>
<feature type="compositionally biased region" description="Low complexity" evidence="1">
    <location>
        <begin position="181"/>
        <end position="196"/>
    </location>
</feature>
<name>A0AAV0DCN8_9ASTE</name>
<organism evidence="3 4">
    <name type="scientific">Cuscuta epithymum</name>
    <dbReference type="NCBI Taxonomy" id="186058"/>
    <lineage>
        <taxon>Eukaryota</taxon>
        <taxon>Viridiplantae</taxon>
        <taxon>Streptophyta</taxon>
        <taxon>Embryophyta</taxon>
        <taxon>Tracheophyta</taxon>
        <taxon>Spermatophyta</taxon>
        <taxon>Magnoliopsida</taxon>
        <taxon>eudicotyledons</taxon>
        <taxon>Gunneridae</taxon>
        <taxon>Pentapetalae</taxon>
        <taxon>asterids</taxon>
        <taxon>lamiids</taxon>
        <taxon>Solanales</taxon>
        <taxon>Convolvulaceae</taxon>
        <taxon>Cuscuteae</taxon>
        <taxon>Cuscuta</taxon>
        <taxon>Cuscuta subgen. Cuscuta</taxon>
    </lineage>
</organism>
<evidence type="ECO:0000259" key="2">
    <source>
        <dbReference type="Pfam" id="PF04266"/>
    </source>
</evidence>
<dbReference type="EMBL" id="CAMAPF010000084">
    <property type="protein sequence ID" value="CAH9095317.1"/>
    <property type="molecule type" value="Genomic_DNA"/>
</dbReference>
<dbReference type="SUPFAM" id="SSF88697">
    <property type="entry name" value="PUA domain-like"/>
    <property type="match status" value="1"/>
</dbReference>
<dbReference type="Gene3D" id="2.30.130.30">
    <property type="entry name" value="Hypothetical protein"/>
    <property type="match status" value="1"/>
</dbReference>
<evidence type="ECO:0000256" key="1">
    <source>
        <dbReference type="SAM" id="MobiDB-lite"/>
    </source>
</evidence>
<dbReference type="FunFam" id="2.30.130.30:FF:000002">
    <property type="entry name" value="Activating signal cointegrator 1"/>
    <property type="match status" value="1"/>
</dbReference>
<dbReference type="PANTHER" id="PTHR12963">
    <property type="entry name" value="THYROID RECEPTOR INTERACTING PROTEIN RELATED"/>
    <property type="match status" value="1"/>
</dbReference>
<sequence length="277" mass="30422">MSRGNYTNPCLTMHQPWASLLIQGIKRIEGRSWPSPITGRLWIHAAGKVPDPETIKAMEDFYREIYAVNGITDLQFPEHYPVSRLLGCVEVVGCVTREELGNWEELPEGVRLEGLTDFCWLCEKPQKLIIPFEMRGGRGVYNLERKVYEGAVRGLTPVTPPLPVEFRLPILRNPSSLKPGSLAPPSFNSSSSDQKPNMPESLVSAIAGARAAATQFSKPQPSFQTPSKNSGLIAGAQAAATQFSKPQPSFQTPSKNSGFPTIKEWRPVSCGTGNKSK</sequence>
<dbReference type="InterPro" id="IPR039128">
    <property type="entry name" value="TRIP4-like"/>
</dbReference>
<accession>A0AAV0DCN8</accession>
<feature type="region of interest" description="Disordered" evidence="1">
    <location>
        <begin position="177"/>
        <end position="199"/>
    </location>
</feature>
<protein>
    <recommendedName>
        <fullName evidence="2">ASCH domain-containing protein</fullName>
    </recommendedName>
</protein>
<dbReference type="InterPro" id="IPR015947">
    <property type="entry name" value="PUA-like_sf"/>
</dbReference>
<dbReference type="CDD" id="cd06554">
    <property type="entry name" value="ASCH_ASC-1_like"/>
    <property type="match status" value="1"/>
</dbReference>
<comment type="caution">
    <text evidence="3">The sequence shown here is derived from an EMBL/GenBank/DDBJ whole genome shotgun (WGS) entry which is preliminary data.</text>
</comment>
<evidence type="ECO:0000313" key="4">
    <source>
        <dbReference type="Proteomes" id="UP001152523"/>
    </source>
</evidence>
<reference evidence="3" key="1">
    <citation type="submission" date="2022-07" db="EMBL/GenBank/DDBJ databases">
        <authorList>
            <person name="Macas J."/>
            <person name="Novak P."/>
            <person name="Neumann P."/>
        </authorList>
    </citation>
    <scope>NUCLEOTIDE SEQUENCE</scope>
</reference>
<dbReference type="Pfam" id="PF04266">
    <property type="entry name" value="ASCH"/>
    <property type="match status" value="1"/>
</dbReference>
<dbReference type="Proteomes" id="UP001152523">
    <property type="component" value="Unassembled WGS sequence"/>
</dbReference>
<feature type="compositionally biased region" description="Polar residues" evidence="1">
    <location>
        <begin position="214"/>
        <end position="230"/>
    </location>
</feature>
<dbReference type="PANTHER" id="PTHR12963:SF0">
    <property type="entry name" value="EXPRESSED PROTEIN"/>
    <property type="match status" value="1"/>
</dbReference>
<evidence type="ECO:0000313" key="3">
    <source>
        <dbReference type="EMBL" id="CAH9095317.1"/>
    </source>
</evidence>
<dbReference type="InterPro" id="IPR007374">
    <property type="entry name" value="ASCH_domain"/>
</dbReference>
<feature type="domain" description="ASCH" evidence="2">
    <location>
        <begin position="11"/>
        <end position="114"/>
    </location>
</feature>
<dbReference type="AlphaFoldDB" id="A0AAV0DCN8"/>
<proteinExistence type="predicted"/>